<reference evidence="10" key="1">
    <citation type="submission" date="2016-03" db="EMBL/GenBank/DDBJ databases">
        <authorList>
            <person name="Devillers H."/>
        </authorList>
    </citation>
    <scope>NUCLEOTIDE SEQUENCE [LARGE SCALE GENOMIC DNA]</scope>
</reference>
<evidence type="ECO:0000259" key="7">
    <source>
        <dbReference type="Pfam" id="PF26282"/>
    </source>
</evidence>
<feature type="domain" description="Trs120/TRAPPC9 third Ig-like" evidence="7">
    <location>
        <begin position="943"/>
        <end position="1110"/>
    </location>
</feature>
<dbReference type="OMA" id="EGFWYRE"/>
<sequence>MIESYSLVGPAKIRTLVVPIGKWTRKSFLEKVKLFQERFDIRLVDITPFDDATFNPQGFPQGRLMFDFRTSHVEEEHMLFLHDFEPYRKTFVIIGLVNQKLDGNVLETLRQTYPDAISHNLIYIDADSTPSKYTFNYSSASIETIICDIGRNFLEALSHYYSSYKHVTLRSPGAIGGNSVLKTTLTRQPASVTTTTATRKISGLDPTVSSGVVRSPSLKSLGRTTIPPEQQRSKARQIKILGNFQLLAGRYMDALQSFAEAASILHKHHDYIWLGNALEGLSISIVLLAYLQVPFQIPAIATHLCQLKATSQSGYSASPSKRDSISTTPMQSPRNSMSSIASKVRILDVQDVIISNVVKSISERILYYYELSLTHNSEYTPQLVYCEHILRMLQFMISCYKGQSFDQQVLRNIVLNTPFEEIKSPNNFVETESFSKLEIYRFANKLFELQLKEMDIVSQIKVYTALASVYDSLGFQRKRCFILRILFVSLMPHLDNVDINAKWKENYGEMIHALLEVYGIRRTPENSVQDASNCSWVTLQKSVLMLCVTMASKDRDKERTAEFSLLLLKRYSHVLTQTEEHRLLNDYILPSISSLPDLQYWDPFLVRNLEILQLDVNREMPRKKQIAPININGFNENSSDSAVFNPFRQNSVNGVTELSQGGHRNVTFLLGETAELIVTLQNPFKFNIEITELSFVPEDELYVKFLKDLSFNELPLLIPGNSMRSIHLPVAFINETAEEGQSIDKLRIGVFGLPPQLMRIVVSENLLHSREESNNDDGNERCNYGCFRYQVIPEGPELEFVSSTLNDNACMLLDGTKKMFSFIVRNKSLDQSANYLVFSHLTSVEKSLKPDYWKKMPQDDLYEIETQLKWLQHSCVRFLNAPHAIEANSTAEINVELNMARVPFQFSGFDILIEYGMQNSTNSNVIYTKVLHVPIEITLKRSVEIPNMNVIPLTESFNEVENVMDCVPYLMNKVKKNGEQISDYALMLLDMRNSWLHDVSLNVQYDDFIGNSISIESMHTVRVVIPIRRFSATLNLKAKEIPHLVTGRQFVSSGLTEEQTSDMREKFWCRERILEGISCEWKLQDTVGTTGTVDFRQFLEKIDTRLLDILSPHRGSSYAVDLSSHKNMIEVGEILQIKATVKFNTLHAKNDETVSLSFLLFNRRTGKTIPKASNAVLYNGKLTRQIRPMHNSEVTLDLLPLERGEYEIACCLNSSEFNDVPVYFRVM</sequence>
<dbReference type="OrthoDB" id="27962at2759"/>
<dbReference type="InterPro" id="IPR058567">
    <property type="entry name" value="Ig_TRAPPC9_Trs120_3rd"/>
</dbReference>
<feature type="domain" description="Trs120/TRAPPC9 fourth Ig-like" evidence="8">
    <location>
        <begin position="1124"/>
        <end position="1217"/>
    </location>
</feature>
<dbReference type="Pfam" id="PF08626">
    <property type="entry name" value="TRAPPC9-Trs120"/>
    <property type="match status" value="1"/>
</dbReference>
<feature type="domain" description="Trs120/TRAPPC9 first Ig-like" evidence="6">
    <location>
        <begin position="606"/>
        <end position="695"/>
    </location>
</feature>
<dbReference type="InterPro" id="IPR013935">
    <property type="entry name" value="Trs120_TRAPPC9"/>
</dbReference>
<dbReference type="Pfam" id="PF26251">
    <property type="entry name" value="TPR_TRAPPC9-Trs120"/>
    <property type="match status" value="1"/>
</dbReference>
<dbReference type="Proteomes" id="UP000190831">
    <property type="component" value="Chromosome F"/>
</dbReference>
<dbReference type="InterPro" id="IPR058565">
    <property type="entry name" value="Ig_TRAPPC9_Trs120_1st"/>
</dbReference>
<organism evidence="9 10">
    <name type="scientific">Lachancea fermentati</name>
    <name type="common">Zygosaccharomyces fermentati</name>
    <dbReference type="NCBI Taxonomy" id="4955"/>
    <lineage>
        <taxon>Eukaryota</taxon>
        <taxon>Fungi</taxon>
        <taxon>Dikarya</taxon>
        <taxon>Ascomycota</taxon>
        <taxon>Saccharomycotina</taxon>
        <taxon>Saccharomycetes</taxon>
        <taxon>Saccharomycetales</taxon>
        <taxon>Saccharomycetaceae</taxon>
        <taxon>Lachancea</taxon>
    </lineage>
</organism>
<dbReference type="PANTHER" id="PTHR21512:SF5">
    <property type="entry name" value="TRAFFICKING PROTEIN PARTICLE COMPLEX SUBUNIT 9"/>
    <property type="match status" value="1"/>
</dbReference>
<dbReference type="EMBL" id="LT598490">
    <property type="protein sequence ID" value="SCW02844.1"/>
    <property type="molecule type" value="Genomic_DNA"/>
</dbReference>
<keyword evidence="10" id="KW-1185">Reference proteome</keyword>
<protein>
    <submittedName>
        <fullName evidence="9">LAFE_0F15522g1_1</fullName>
    </submittedName>
</protein>
<evidence type="ECO:0000256" key="3">
    <source>
        <dbReference type="SAM" id="MobiDB-lite"/>
    </source>
</evidence>
<dbReference type="Pfam" id="PF26254">
    <property type="entry name" value="Ig_TRAPPC9-Trs120_1st"/>
    <property type="match status" value="1"/>
</dbReference>
<dbReference type="Pfam" id="PF26282">
    <property type="entry name" value="Ig_TRAPPC9-Trs120_3rd"/>
    <property type="match status" value="1"/>
</dbReference>
<evidence type="ECO:0000259" key="5">
    <source>
        <dbReference type="Pfam" id="PF26251"/>
    </source>
</evidence>
<dbReference type="InterPro" id="IPR058568">
    <property type="entry name" value="Ig_TRAPPC9_Trs120_4th"/>
</dbReference>
<dbReference type="GO" id="GO:0005802">
    <property type="term" value="C:trans-Golgi network"/>
    <property type="evidence" value="ECO:0007669"/>
    <property type="project" value="TreeGrafter"/>
</dbReference>
<dbReference type="InterPro" id="IPR058564">
    <property type="entry name" value="TPR_TRAPPC9_Trs120"/>
</dbReference>
<comment type="subcellular location">
    <subcellularLocation>
        <location evidence="1">Golgi apparatus</location>
    </subcellularLocation>
</comment>
<evidence type="ECO:0000259" key="4">
    <source>
        <dbReference type="Pfam" id="PF08626"/>
    </source>
</evidence>
<evidence type="ECO:0000256" key="2">
    <source>
        <dbReference type="ARBA" id="ARBA00023034"/>
    </source>
</evidence>
<feature type="domain" description="Trs120/TRAPPC9 TPR region" evidence="5">
    <location>
        <begin position="355"/>
        <end position="593"/>
    </location>
</feature>
<accession>A0A1G4MG17</accession>
<dbReference type="PANTHER" id="PTHR21512">
    <property type="entry name" value="TRAFFICKING PROTEIN PARTICLE COMPLEX SUBUNIT 9"/>
    <property type="match status" value="1"/>
</dbReference>
<evidence type="ECO:0000259" key="8">
    <source>
        <dbReference type="Pfam" id="PF26283"/>
    </source>
</evidence>
<evidence type="ECO:0000256" key="1">
    <source>
        <dbReference type="ARBA" id="ARBA00004555"/>
    </source>
</evidence>
<proteinExistence type="predicted"/>
<dbReference type="AlphaFoldDB" id="A0A1G4MG17"/>
<dbReference type="Pfam" id="PF26283">
    <property type="entry name" value="Ig_TRAPPC9-Trs120_4th"/>
    <property type="match status" value="1"/>
</dbReference>
<evidence type="ECO:0000313" key="9">
    <source>
        <dbReference type="EMBL" id="SCW02844.1"/>
    </source>
</evidence>
<evidence type="ECO:0000313" key="10">
    <source>
        <dbReference type="Proteomes" id="UP000190831"/>
    </source>
</evidence>
<dbReference type="STRING" id="4955.A0A1G4MG17"/>
<feature type="domain" description="Trs120/TRAPPC9 N-terminal" evidence="4">
    <location>
        <begin position="5"/>
        <end position="298"/>
    </location>
</feature>
<gene>
    <name evidence="9" type="ORF">LAFE_0F15522G</name>
</gene>
<evidence type="ECO:0000259" key="6">
    <source>
        <dbReference type="Pfam" id="PF26254"/>
    </source>
</evidence>
<dbReference type="InterPro" id="IPR058563">
    <property type="entry name" value="Trs120_TRAPPC9_N"/>
</dbReference>
<name>A0A1G4MG17_LACFM</name>
<feature type="region of interest" description="Disordered" evidence="3">
    <location>
        <begin position="313"/>
        <end position="335"/>
    </location>
</feature>
<keyword evidence="2" id="KW-0333">Golgi apparatus</keyword>
<dbReference type="Pfam" id="PF26280">
    <property type="entry name" value="Ig_TRAPPC9-Trs120_2nd"/>
    <property type="match status" value="1"/>
</dbReference>